<protein>
    <submittedName>
        <fullName evidence="5">Serine hydrolase</fullName>
    </submittedName>
</protein>
<dbReference type="GO" id="GO:0016787">
    <property type="term" value="F:hydrolase activity"/>
    <property type="evidence" value="ECO:0007669"/>
    <property type="project" value="UniProtKB-KW"/>
</dbReference>
<evidence type="ECO:0000259" key="4">
    <source>
        <dbReference type="Pfam" id="PF11954"/>
    </source>
</evidence>
<comment type="similarity">
    <text evidence="1">Belongs to the beta-lactamase family.</text>
</comment>
<keyword evidence="6" id="KW-1185">Reference proteome</keyword>
<dbReference type="PANTHER" id="PTHR22935">
    <property type="entry name" value="PENICILLIN-BINDING PROTEIN"/>
    <property type="match status" value="1"/>
</dbReference>
<dbReference type="InterPro" id="IPR012338">
    <property type="entry name" value="Beta-lactam/transpept-like"/>
</dbReference>
<dbReference type="Pfam" id="PF11954">
    <property type="entry name" value="DUF3471"/>
    <property type="match status" value="1"/>
</dbReference>
<keyword evidence="2" id="KW-0732">Signal</keyword>
<dbReference type="AlphaFoldDB" id="A0A9X1MH69"/>
<feature type="chain" id="PRO_5040776916" evidence="2">
    <location>
        <begin position="22"/>
        <end position="470"/>
    </location>
</feature>
<dbReference type="SUPFAM" id="SSF56601">
    <property type="entry name" value="beta-lactamase/transpeptidase-like"/>
    <property type="match status" value="1"/>
</dbReference>
<evidence type="ECO:0000313" key="6">
    <source>
        <dbReference type="Proteomes" id="UP001139103"/>
    </source>
</evidence>
<dbReference type="PANTHER" id="PTHR22935:SF95">
    <property type="entry name" value="BETA-LACTAMASE-LIKE 1-RELATED"/>
    <property type="match status" value="1"/>
</dbReference>
<evidence type="ECO:0000259" key="3">
    <source>
        <dbReference type="Pfam" id="PF00144"/>
    </source>
</evidence>
<evidence type="ECO:0000313" key="5">
    <source>
        <dbReference type="EMBL" id="MCC9627033.1"/>
    </source>
</evidence>
<proteinExistence type="inferred from homology"/>
<reference evidence="5" key="1">
    <citation type="submission" date="2021-11" db="EMBL/GenBank/DDBJ databases">
        <title>Genome sequence.</title>
        <authorList>
            <person name="Sun Q."/>
        </authorList>
    </citation>
    <scope>NUCLEOTIDE SEQUENCE</scope>
    <source>
        <strain evidence="5">JC732</strain>
    </source>
</reference>
<feature type="signal peptide" evidence="2">
    <location>
        <begin position="1"/>
        <end position="21"/>
    </location>
</feature>
<dbReference type="RefSeq" id="WP_230214724.1">
    <property type="nucleotide sequence ID" value="NZ_JAJKFT010000002.1"/>
</dbReference>
<dbReference type="InterPro" id="IPR051478">
    <property type="entry name" value="Beta-lactamase-like_AB/R"/>
</dbReference>
<sequence length="470" mass="50798">MNPGNATSRPLAIVFASLAFAAVSSGSLAAAEPAKQLAKQIDQLAQPYIDSETVVGMSIGVLYGDKTLVRGYGKLSQDDPRKPDGKTIYEIGSITKTFTGLLLADAVAKGDVSLTTPVQDLLPDGVSLKAYDDESPIELVHLATHASGLPRLPGNFAPADGNNPYADYDDQRLADFLRSYQPTKNPGEAIAYSNLGAGLLGNVLAAHEKETYESLLAARITKPLGMHDTGIALKEELKNRLAPPHVDGGAPGHTWNIDALAGAGAIRSDVNDMLKYARAYLHPPKGRLGEAIETAWKIHQQPIEAKDFAMGLGWHVARDGETRWHTGQTGGYHSSIYINRKLNVAVVVLTNTATSETDALAEQIVRMLAGVNEKPREFAQYVKVSPENMQRYAGKFQLAPGAVFTVSVEGDKLMVGLSGQPTFRVYPHSDTEWKYTVVEATLTFQVDDEGKCDAVELFQNGVRQMAKRIE</sequence>
<dbReference type="InterPro" id="IPR001466">
    <property type="entry name" value="Beta-lactam-related"/>
</dbReference>
<organism evidence="5 6">
    <name type="scientific">Blastopirellula sediminis</name>
    <dbReference type="NCBI Taxonomy" id="2894196"/>
    <lineage>
        <taxon>Bacteria</taxon>
        <taxon>Pseudomonadati</taxon>
        <taxon>Planctomycetota</taxon>
        <taxon>Planctomycetia</taxon>
        <taxon>Pirellulales</taxon>
        <taxon>Pirellulaceae</taxon>
        <taxon>Blastopirellula</taxon>
    </lineage>
</organism>
<feature type="domain" description="Peptidase S12 Pab87-related C-terminal" evidence="4">
    <location>
        <begin position="384"/>
        <end position="458"/>
    </location>
</feature>
<accession>A0A9X1MH69</accession>
<comment type="caution">
    <text evidence="5">The sequence shown here is derived from an EMBL/GenBank/DDBJ whole genome shotgun (WGS) entry which is preliminary data.</text>
</comment>
<keyword evidence="5" id="KW-0378">Hydrolase</keyword>
<evidence type="ECO:0000256" key="1">
    <source>
        <dbReference type="ARBA" id="ARBA00038473"/>
    </source>
</evidence>
<gene>
    <name evidence="5" type="ORF">LOC68_01315</name>
</gene>
<dbReference type="Pfam" id="PF00144">
    <property type="entry name" value="Beta-lactamase"/>
    <property type="match status" value="1"/>
</dbReference>
<dbReference type="Proteomes" id="UP001139103">
    <property type="component" value="Unassembled WGS sequence"/>
</dbReference>
<feature type="domain" description="Beta-lactamase-related" evidence="3">
    <location>
        <begin position="41"/>
        <end position="362"/>
    </location>
</feature>
<dbReference type="Gene3D" id="3.40.710.10">
    <property type="entry name" value="DD-peptidase/beta-lactamase superfamily"/>
    <property type="match status" value="1"/>
</dbReference>
<evidence type="ECO:0000256" key="2">
    <source>
        <dbReference type="SAM" id="SignalP"/>
    </source>
</evidence>
<dbReference type="InterPro" id="IPR021860">
    <property type="entry name" value="Peptidase_S12_Pab87-rel_C"/>
</dbReference>
<name>A0A9X1MH69_9BACT</name>
<dbReference type="EMBL" id="JAJKFT010000002">
    <property type="protein sequence ID" value="MCC9627033.1"/>
    <property type="molecule type" value="Genomic_DNA"/>
</dbReference>